<evidence type="ECO:0000256" key="9">
    <source>
        <dbReference type="HAMAP-Rule" id="MF_00123"/>
    </source>
</evidence>
<evidence type="ECO:0000259" key="12">
    <source>
        <dbReference type="SMART" id="SM01016"/>
    </source>
</evidence>
<dbReference type="Proteomes" id="UP000178825">
    <property type="component" value="Unassembled WGS sequence"/>
</dbReference>
<dbReference type="SUPFAM" id="SSF55190">
    <property type="entry name" value="Arginyl-tRNA synthetase (ArgRS), N-terminal 'additional' domain"/>
    <property type="match status" value="1"/>
</dbReference>
<feature type="domain" description="DALR anticodon binding" evidence="11">
    <location>
        <begin position="421"/>
        <end position="535"/>
    </location>
</feature>
<evidence type="ECO:0000256" key="4">
    <source>
        <dbReference type="ARBA" id="ARBA00022741"/>
    </source>
</evidence>
<protein>
    <recommendedName>
        <fullName evidence="9">Arginine--tRNA ligase</fullName>
        <ecNumber evidence="9">6.1.1.19</ecNumber>
    </recommendedName>
    <alternativeName>
        <fullName evidence="9">Arginyl-tRNA synthetase</fullName>
        <shortName evidence="9">ArgRS</shortName>
    </alternativeName>
</protein>
<evidence type="ECO:0000256" key="7">
    <source>
        <dbReference type="ARBA" id="ARBA00023146"/>
    </source>
</evidence>
<dbReference type="Gene3D" id="3.30.1360.70">
    <property type="entry name" value="Arginyl tRNA synthetase N-terminal domain"/>
    <property type="match status" value="1"/>
</dbReference>
<dbReference type="EC" id="6.1.1.19" evidence="9"/>
<keyword evidence="2 9" id="KW-0963">Cytoplasm</keyword>
<dbReference type="NCBIfam" id="TIGR00456">
    <property type="entry name" value="argS"/>
    <property type="match status" value="1"/>
</dbReference>
<gene>
    <name evidence="9" type="primary">argS</name>
    <name evidence="13" type="ORF">A3D55_02240</name>
</gene>
<dbReference type="SMART" id="SM01016">
    <property type="entry name" value="Arg_tRNA_synt_N"/>
    <property type="match status" value="1"/>
</dbReference>
<feature type="short sequence motif" description="'HIGH' region" evidence="9">
    <location>
        <begin position="119"/>
        <end position="129"/>
    </location>
</feature>
<proteinExistence type="inferred from homology"/>
<feature type="domain" description="Arginyl tRNA synthetase N-terminal" evidence="12">
    <location>
        <begin position="3"/>
        <end position="82"/>
    </location>
</feature>
<dbReference type="Pfam" id="PF00750">
    <property type="entry name" value="tRNA-synt_1d"/>
    <property type="match status" value="1"/>
</dbReference>
<sequence>MKEEILARISECGVPRDKIGLEFQENESLGHYSTSAAFLVARQKNISSKAAAEELAALIEKNNDGFFSRIEVAGAGFINFWISPAVFQKETLTILNKGEAYGKNDAGKGRKARVEYVSANPTGPIHIGNARGGPYGESLARTFLMSGYEVTREYYNNDIGGQIEKLGATLFYWYKKELGGDPIFPENGYQGEFPREIAVSAVAALGRDLKESDVDNLINFGLEEIYKENFDVLERLGIKYDIIREESELISSGATERAIEELRSRGFLKEYEGALWFAPKDEFLEDREAVVVKSDGTPTYFASDIAYHREKFKSGSNKIIDIFGSNHFGHIPKLRALTNIFGFSPDDFYVLLYQSVRVKRGGEVLKMSKRAGTYITAREVIDEVGPDAMIFSFLSSASTTHIDFDLEEVKKRNMKNPVYYVQYAYVRARNVIRKLGEYDSVSDLSVLASDTDILLMRKMAEFPDIIAETLKDFCVHRYTRYAYELARVFHNFYEKERVLNEDEPAKSARAALVEAFAGVMQNTLSVMGISSPEEM</sequence>
<dbReference type="InterPro" id="IPR036695">
    <property type="entry name" value="Arg-tRNA-synth_N_sf"/>
</dbReference>
<keyword evidence="6 9" id="KW-0648">Protein biosynthesis</keyword>
<evidence type="ECO:0000256" key="6">
    <source>
        <dbReference type="ARBA" id="ARBA00022917"/>
    </source>
</evidence>
<evidence type="ECO:0000256" key="8">
    <source>
        <dbReference type="ARBA" id="ARBA00049339"/>
    </source>
</evidence>
<dbReference type="InterPro" id="IPR008909">
    <property type="entry name" value="DALR_anticod-bd"/>
</dbReference>
<comment type="similarity">
    <text evidence="1 9 10">Belongs to the class-I aminoacyl-tRNA synthetase family.</text>
</comment>
<keyword evidence="7 9" id="KW-0030">Aminoacyl-tRNA synthetase</keyword>
<dbReference type="InterPro" id="IPR014729">
    <property type="entry name" value="Rossmann-like_a/b/a_fold"/>
</dbReference>
<dbReference type="Gene3D" id="1.10.730.10">
    <property type="entry name" value="Isoleucyl-tRNA Synthetase, Domain 1"/>
    <property type="match status" value="1"/>
</dbReference>
<dbReference type="GO" id="GO:0004814">
    <property type="term" value="F:arginine-tRNA ligase activity"/>
    <property type="evidence" value="ECO:0007669"/>
    <property type="project" value="UniProtKB-UniRule"/>
</dbReference>
<dbReference type="STRING" id="1798470.A3D55_02240"/>
<comment type="catalytic activity">
    <reaction evidence="8 9">
        <text>tRNA(Arg) + L-arginine + ATP = L-arginyl-tRNA(Arg) + AMP + diphosphate</text>
        <dbReference type="Rhea" id="RHEA:20301"/>
        <dbReference type="Rhea" id="RHEA-COMP:9658"/>
        <dbReference type="Rhea" id="RHEA-COMP:9673"/>
        <dbReference type="ChEBI" id="CHEBI:30616"/>
        <dbReference type="ChEBI" id="CHEBI:32682"/>
        <dbReference type="ChEBI" id="CHEBI:33019"/>
        <dbReference type="ChEBI" id="CHEBI:78442"/>
        <dbReference type="ChEBI" id="CHEBI:78513"/>
        <dbReference type="ChEBI" id="CHEBI:456215"/>
        <dbReference type="EC" id="6.1.1.19"/>
    </reaction>
</comment>
<dbReference type="PANTHER" id="PTHR11956:SF5">
    <property type="entry name" value="ARGININE--TRNA LIGASE, CYTOPLASMIC"/>
    <property type="match status" value="1"/>
</dbReference>
<dbReference type="CDD" id="cd00671">
    <property type="entry name" value="ArgRS_core"/>
    <property type="match status" value="1"/>
</dbReference>
<reference evidence="13 14" key="1">
    <citation type="journal article" date="2016" name="Nat. Commun.">
        <title>Thousands of microbial genomes shed light on interconnected biogeochemical processes in an aquifer system.</title>
        <authorList>
            <person name="Anantharaman K."/>
            <person name="Brown C.T."/>
            <person name="Hug L.A."/>
            <person name="Sharon I."/>
            <person name="Castelle C.J."/>
            <person name="Probst A.J."/>
            <person name="Thomas B.C."/>
            <person name="Singh A."/>
            <person name="Wilkins M.J."/>
            <person name="Karaoz U."/>
            <person name="Brodie E.L."/>
            <person name="Williams K.H."/>
            <person name="Hubbard S.S."/>
            <person name="Banfield J.F."/>
        </authorList>
    </citation>
    <scope>NUCLEOTIDE SEQUENCE [LARGE SCALE GENOMIC DNA]</scope>
</reference>
<dbReference type="InterPro" id="IPR001278">
    <property type="entry name" value="Arg-tRNA-ligase"/>
</dbReference>
<dbReference type="InterPro" id="IPR001412">
    <property type="entry name" value="aa-tRNA-synth_I_CS"/>
</dbReference>
<keyword evidence="5 9" id="KW-0067">ATP-binding</keyword>
<evidence type="ECO:0000259" key="11">
    <source>
        <dbReference type="SMART" id="SM00836"/>
    </source>
</evidence>
<dbReference type="HAMAP" id="MF_00123">
    <property type="entry name" value="Arg_tRNA_synth"/>
    <property type="match status" value="1"/>
</dbReference>
<dbReference type="PRINTS" id="PR01038">
    <property type="entry name" value="TRNASYNTHARG"/>
</dbReference>
<dbReference type="GO" id="GO:0005737">
    <property type="term" value="C:cytoplasm"/>
    <property type="evidence" value="ECO:0007669"/>
    <property type="project" value="UniProtKB-SubCell"/>
</dbReference>
<organism evidence="13 14">
    <name type="scientific">Candidatus Jorgensenbacteria bacterium RIFCSPHIGHO2_02_FULL_45_20</name>
    <dbReference type="NCBI Taxonomy" id="1798470"/>
    <lineage>
        <taxon>Bacteria</taxon>
        <taxon>Candidatus Joergenseniibacteriota</taxon>
    </lineage>
</organism>
<comment type="subunit">
    <text evidence="9">Monomer.</text>
</comment>
<evidence type="ECO:0000256" key="2">
    <source>
        <dbReference type="ARBA" id="ARBA00022490"/>
    </source>
</evidence>
<dbReference type="AlphaFoldDB" id="A0A1F6BNK7"/>
<dbReference type="Pfam" id="PF03485">
    <property type="entry name" value="Arg_tRNA_synt_N"/>
    <property type="match status" value="1"/>
</dbReference>
<dbReference type="EMBL" id="MFKJ01000019">
    <property type="protein sequence ID" value="OGG38501.1"/>
    <property type="molecule type" value="Genomic_DNA"/>
</dbReference>
<dbReference type="InterPro" id="IPR005148">
    <property type="entry name" value="Arg-tRNA-synth_N"/>
</dbReference>
<dbReference type="PROSITE" id="PS00178">
    <property type="entry name" value="AA_TRNA_LIGASE_I"/>
    <property type="match status" value="1"/>
</dbReference>
<accession>A0A1F6BNK7</accession>
<keyword evidence="3 9" id="KW-0436">Ligase</keyword>
<dbReference type="PANTHER" id="PTHR11956">
    <property type="entry name" value="ARGINYL-TRNA SYNTHETASE"/>
    <property type="match status" value="1"/>
</dbReference>
<comment type="caution">
    <text evidence="13">The sequence shown here is derived from an EMBL/GenBank/DDBJ whole genome shotgun (WGS) entry which is preliminary data.</text>
</comment>
<dbReference type="Gene3D" id="3.40.50.620">
    <property type="entry name" value="HUPs"/>
    <property type="match status" value="1"/>
</dbReference>
<dbReference type="GO" id="GO:0005524">
    <property type="term" value="F:ATP binding"/>
    <property type="evidence" value="ECO:0007669"/>
    <property type="project" value="UniProtKB-UniRule"/>
</dbReference>
<dbReference type="SMART" id="SM00836">
    <property type="entry name" value="DALR_1"/>
    <property type="match status" value="1"/>
</dbReference>
<evidence type="ECO:0000256" key="5">
    <source>
        <dbReference type="ARBA" id="ARBA00022840"/>
    </source>
</evidence>
<evidence type="ECO:0000313" key="14">
    <source>
        <dbReference type="Proteomes" id="UP000178825"/>
    </source>
</evidence>
<dbReference type="InterPro" id="IPR035684">
    <property type="entry name" value="ArgRS_core"/>
</dbReference>
<name>A0A1F6BNK7_9BACT</name>
<dbReference type="InterPro" id="IPR009080">
    <property type="entry name" value="tRNAsynth_Ia_anticodon-bd"/>
</dbReference>
<dbReference type="Pfam" id="PF05746">
    <property type="entry name" value="DALR_1"/>
    <property type="match status" value="1"/>
</dbReference>
<keyword evidence="4 9" id="KW-0547">Nucleotide-binding</keyword>
<dbReference type="GO" id="GO:0006420">
    <property type="term" value="P:arginyl-tRNA aminoacylation"/>
    <property type="evidence" value="ECO:0007669"/>
    <property type="project" value="UniProtKB-UniRule"/>
</dbReference>
<dbReference type="SUPFAM" id="SSF47323">
    <property type="entry name" value="Anticodon-binding domain of a subclass of class I aminoacyl-tRNA synthetases"/>
    <property type="match status" value="1"/>
</dbReference>
<evidence type="ECO:0000256" key="10">
    <source>
        <dbReference type="RuleBase" id="RU363038"/>
    </source>
</evidence>
<evidence type="ECO:0000313" key="13">
    <source>
        <dbReference type="EMBL" id="OGG38501.1"/>
    </source>
</evidence>
<dbReference type="SUPFAM" id="SSF52374">
    <property type="entry name" value="Nucleotidylyl transferase"/>
    <property type="match status" value="1"/>
</dbReference>
<comment type="subcellular location">
    <subcellularLocation>
        <location evidence="9">Cytoplasm</location>
    </subcellularLocation>
</comment>
<evidence type="ECO:0000256" key="1">
    <source>
        <dbReference type="ARBA" id="ARBA00005594"/>
    </source>
</evidence>
<evidence type="ECO:0000256" key="3">
    <source>
        <dbReference type="ARBA" id="ARBA00022598"/>
    </source>
</evidence>